<evidence type="ECO:0000256" key="3">
    <source>
        <dbReference type="ARBA" id="ARBA00022989"/>
    </source>
</evidence>
<feature type="domain" description="Methylamine utilisation protein MauE" evidence="6">
    <location>
        <begin position="25"/>
        <end position="155"/>
    </location>
</feature>
<proteinExistence type="predicted"/>
<comment type="subcellular location">
    <subcellularLocation>
        <location evidence="1">Membrane</location>
        <topology evidence="1">Multi-pass membrane protein</topology>
    </subcellularLocation>
</comment>
<feature type="transmembrane region" description="Helical" evidence="5">
    <location>
        <begin position="66"/>
        <end position="87"/>
    </location>
</feature>
<evidence type="ECO:0000313" key="7">
    <source>
        <dbReference type="EMBL" id="ASU86187.1"/>
    </source>
</evidence>
<feature type="transmembrane region" description="Helical" evidence="5">
    <location>
        <begin position="26"/>
        <end position="45"/>
    </location>
</feature>
<evidence type="ECO:0000256" key="1">
    <source>
        <dbReference type="ARBA" id="ARBA00004141"/>
    </source>
</evidence>
<keyword evidence="8" id="KW-1185">Reference proteome</keyword>
<reference evidence="7 8" key="1">
    <citation type="submission" date="2017-08" db="EMBL/GenBank/DDBJ databases">
        <title>The complete genome sequence of Nocardiopsis gilva YIM 90087.</title>
        <authorList>
            <person name="Yin M."/>
            <person name="Tang S."/>
        </authorList>
    </citation>
    <scope>NUCLEOTIDE SEQUENCE [LARGE SCALE GENOMIC DNA]</scope>
    <source>
        <strain evidence="7 8">YIM 90087</strain>
    </source>
</reference>
<keyword evidence="2 5" id="KW-0812">Transmembrane</keyword>
<gene>
    <name evidence="7" type="ORF">CDO52_12450</name>
</gene>
<sequence length="172" mass="18160">MDGDPPSDAAPRTSALTRHWPTVQPWVTLVCRIALAGILAFAAYTKLPPALSVQSVEAYQLFSPGVAELIGYTLPLIEFALALLLLIGLATRYVGGATALLMLVFIAGIVSAWARGLAIDCGCFGSGGPVAEGETAYGLDILRDIGFIALAGIVMIWPRSPLALDRVFGLYR</sequence>
<protein>
    <submittedName>
        <fullName evidence="7">DoxX family protein</fullName>
    </submittedName>
</protein>
<dbReference type="AlphaFoldDB" id="A0A223SDG8"/>
<dbReference type="Pfam" id="PF07291">
    <property type="entry name" value="MauE"/>
    <property type="match status" value="1"/>
</dbReference>
<dbReference type="InterPro" id="IPR009908">
    <property type="entry name" value="Methylamine_util_MauE"/>
</dbReference>
<dbReference type="GO" id="GO:0030416">
    <property type="term" value="P:methylamine metabolic process"/>
    <property type="evidence" value="ECO:0007669"/>
    <property type="project" value="InterPro"/>
</dbReference>
<feature type="transmembrane region" description="Helical" evidence="5">
    <location>
        <begin position="93"/>
        <end position="114"/>
    </location>
</feature>
<accession>A0A223SDG8</accession>
<organism evidence="7 8">
    <name type="scientific">Nocardiopsis gilva YIM 90087</name>
    <dbReference type="NCBI Taxonomy" id="1235441"/>
    <lineage>
        <taxon>Bacteria</taxon>
        <taxon>Bacillati</taxon>
        <taxon>Actinomycetota</taxon>
        <taxon>Actinomycetes</taxon>
        <taxon>Streptosporangiales</taxon>
        <taxon>Nocardiopsidaceae</taxon>
        <taxon>Nocardiopsis</taxon>
    </lineage>
</organism>
<dbReference type="UniPathway" id="UPA00895"/>
<dbReference type="OrthoDB" id="5422529at2"/>
<dbReference type="Proteomes" id="UP000215005">
    <property type="component" value="Chromosome"/>
</dbReference>
<evidence type="ECO:0000256" key="4">
    <source>
        <dbReference type="ARBA" id="ARBA00023136"/>
    </source>
</evidence>
<name>A0A223SDG8_9ACTN</name>
<evidence type="ECO:0000259" key="6">
    <source>
        <dbReference type="Pfam" id="PF07291"/>
    </source>
</evidence>
<keyword evidence="3 5" id="KW-1133">Transmembrane helix</keyword>
<dbReference type="GO" id="GO:0016020">
    <property type="term" value="C:membrane"/>
    <property type="evidence" value="ECO:0007669"/>
    <property type="project" value="UniProtKB-SubCell"/>
</dbReference>
<dbReference type="KEGG" id="ngv:CDO52_12450"/>
<dbReference type="RefSeq" id="WP_051060637.1">
    <property type="nucleotide sequence ID" value="NZ_ANBG01000029.1"/>
</dbReference>
<evidence type="ECO:0000256" key="2">
    <source>
        <dbReference type="ARBA" id="ARBA00022692"/>
    </source>
</evidence>
<keyword evidence="4 5" id="KW-0472">Membrane</keyword>
<dbReference type="EMBL" id="CP022753">
    <property type="protein sequence ID" value="ASU86187.1"/>
    <property type="molecule type" value="Genomic_DNA"/>
</dbReference>
<evidence type="ECO:0000313" key="8">
    <source>
        <dbReference type="Proteomes" id="UP000215005"/>
    </source>
</evidence>
<evidence type="ECO:0000256" key="5">
    <source>
        <dbReference type="SAM" id="Phobius"/>
    </source>
</evidence>